<comment type="caution">
    <text evidence="5">The sequence shown here is derived from an EMBL/GenBank/DDBJ whole genome shotgun (WGS) entry which is preliminary data.</text>
</comment>
<dbReference type="Gene3D" id="3.30.420.10">
    <property type="entry name" value="Ribonuclease H-like superfamily/Ribonuclease H"/>
    <property type="match status" value="1"/>
</dbReference>
<keyword evidence="2" id="KW-0378">Hydrolase</keyword>
<dbReference type="AlphaFoldDB" id="A0AAE0C8G5"/>
<keyword evidence="6" id="KW-1185">Reference proteome</keyword>
<feature type="domain" description="Exonuclease" evidence="4">
    <location>
        <begin position="10"/>
        <end position="187"/>
    </location>
</feature>
<dbReference type="EMBL" id="LGRX02027229">
    <property type="protein sequence ID" value="KAK3249664.1"/>
    <property type="molecule type" value="Genomic_DNA"/>
</dbReference>
<gene>
    <name evidence="5" type="ORF">CYMTET_40944</name>
</gene>
<evidence type="ECO:0000313" key="6">
    <source>
        <dbReference type="Proteomes" id="UP001190700"/>
    </source>
</evidence>
<dbReference type="Pfam" id="PF00929">
    <property type="entry name" value="RNase_T"/>
    <property type="match status" value="1"/>
</dbReference>
<evidence type="ECO:0000256" key="3">
    <source>
        <dbReference type="ARBA" id="ARBA00022839"/>
    </source>
</evidence>
<organism evidence="5 6">
    <name type="scientific">Cymbomonas tetramitiformis</name>
    <dbReference type="NCBI Taxonomy" id="36881"/>
    <lineage>
        <taxon>Eukaryota</taxon>
        <taxon>Viridiplantae</taxon>
        <taxon>Chlorophyta</taxon>
        <taxon>Pyramimonadophyceae</taxon>
        <taxon>Pyramimonadales</taxon>
        <taxon>Pyramimonadaceae</taxon>
        <taxon>Cymbomonas</taxon>
    </lineage>
</organism>
<proteinExistence type="predicted"/>
<keyword evidence="1" id="KW-0540">Nuclease</keyword>
<dbReference type="Proteomes" id="UP001190700">
    <property type="component" value="Unassembled WGS sequence"/>
</dbReference>
<dbReference type="GO" id="GO:0008408">
    <property type="term" value="F:3'-5' exonuclease activity"/>
    <property type="evidence" value="ECO:0007669"/>
    <property type="project" value="TreeGrafter"/>
</dbReference>
<protein>
    <recommendedName>
        <fullName evidence="4">Exonuclease domain-containing protein</fullName>
    </recommendedName>
</protein>
<dbReference type="PANTHER" id="PTHR30231">
    <property type="entry name" value="DNA POLYMERASE III SUBUNIT EPSILON"/>
    <property type="match status" value="1"/>
</dbReference>
<dbReference type="InterPro" id="IPR012337">
    <property type="entry name" value="RNaseH-like_sf"/>
</dbReference>
<dbReference type="PANTHER" id="PTHR30231:SF4">
    <property type="entry name" value="PROTEIN NEN2"/>
    <property type="match status" value="1"/>
</dbReference>
<evidence type="ECO:0000313" key="5">
    <source>
        <dbReference type="EMBL" id="KAK3249664.1"/>
    </source>
</evidence>
<reference evidence="5 6" key="1">
    <citation type="journal article" date="2015" name="Genome Biol. Evol.">
        <title>Comparative Genomics of a Bacterivorous Green Alga Reveals Evolutionary Causalities and Consequences of Phago-Mixotrophic Mode of Nutrition.</title>
        <authorList>
            <person name="Burns J.A."/>
            <person name="Paasch A."/>
            <person name="Narechania A."/>
            <person name="Kim E."/>
        </authorList>
    </citation>
    <scope>NUCLEOTIDE SEQUENCE [LARGE SCALE GENOMIC DNA]</scope>
    <source>
        <strain evidence="5 6">PLY_AMNH</strain>
    </source>
</reference>
<evidence type="ECO:0000259" key="4">
    <source>
        <dbReference type="SMART" id="SM00479"/>
    </source>
</evidence>
<evidence type="ECO:0000256" key="1">
    <source>
        <dbReference type="ARBA" id="ARBA00022722"/>
    </source>
</evidence>
<dbReference type="CDD" id="cd06127">
    <property type="entry name" value="DEDDh"/>
    <property type="match status" value="1"/>
</dbReference>
<sequence length="260" mass="28983">MTETACASRVVVIFDLETTGLHSTSEIISLAAVEESSGKSFYRDARPRRMPISKRITQITGITNARLSTKPPWSVIGRLFWDWIAGLCTERSTLVLVGHNARKFDVPVLLRCSAELKRTAPVSVRSLLVLDTLAVSRRRFAGRVANHKQATIYAHIFGSEPALQHNAMGDVDALRQIVKSDAFQFEDAQRGAYDASVVHGEELRKCVAVLRARAESFREFLQPHIPVVVDTVISTETVPSQRTCHQCKRVHSVYFTHACV</sequence>
<dbReference type="InterPro" id="IPR036397">
    <property type="entry name" value="RNaseH_sf"/>
</dbReference>
<dbReference type="InterPro" id="IPR013520">
    <property type="entry name" value="Ribonucl_H"/>
</dbReference>
<evidence type="ECO:0000256" key="2">
    <source>
        <dbReference type="ARBA" id="ARBA00022801"/>
    </source>
</evidence>
<dbReference type="SUPFAM" id="SSF53098">
    <property type="entry name" value="Ribonuclease H-like"/>
    <property type="match status" value="1"/>
</dbReference>
<dbReference type="GO" id="GO:0003676">
    <property type="term" value="F:nucleic acid binding"/>
    <property type="evidence" value="ECO:0007669"/>
    <property type="project" value="InterPro"/>
</dbReference>
<dbReference type="SMART" id="SM00479">
    <property type="entry name" value="EXOIII"/>
    <property type="match status" value="1"/>
</dbReference>
<accession>A0AAE0C8G5</accession>
<name>A0AAE0C8G5_9CHLO</name>
<keyword evidence="3" id="KW-0269">Exonuclease</keyword>